<dbReference type="PANTHER" id="PTHR42879:SF2">
    <property type="entry name" value="3-OXOACYL-[ACYL-CARRIER-PROTEIN] REDUCTASE FABG"/>
    <property type="match status" value="1"/>
</dbReference>
<dbReference type="PRINTS" id="PR00080">
    <property type="entry name" value="SDRFAMILY"/>
</dbReference>
<gene>
    <name evidence="3" type="ORF">GCM10009710_09860</name>
</gene>
<evidence type="ECO:0000259" key="2">
    <source>
        <dbReference type="SMART" id="SM00822"/>
    </source>
</evidence>
<evidence type="ECO:0000256" key="1">
    <source>
        <dbReference type="ARBA" id="ARBA00006484"/>
    </source>
</evidence>
<accession>A0ABN2JLD7</accession>
<protein>
    <submittedName>
        <fullName evidence="3">3-oxoacyl-ACP reductase</fullName>
    </submittedName>
</protein>
<dbReference type="RefSeq" id="WP_344198348.1">
    <property type="nucleotide sequence ID" value="NZ_BAAAME010000002.1"/>
</dbReference>
<evidence type="ECO:0000313" key="4">
    <source>
        <dbReference type="Proteomes" id="UP001501057"/>
    </source>
</evidence>
<dbReference type="PRINTS" id="PR00081">
    <property type="entry name" value="GDHRDH"/>
</dbReference>
<dbReference type="InterPro" id="IPR036291">
    <property type="entry name" value="NAD(P)-bd_dom_sf"/>
</dbReference>
<proteinExistence type="inferred from homology"/>
<reference evidence="3 4" key="1">
    <citation type="journal article" date="2019" name="Int. J. Syst. Evol. Microbiol.">
        <title>The Global Catalogue of Microorganisms (GCM) 10K type strain sequencing project: providing services to taxonomists for standard genome sequencing and annotation.</title>
        <authorList>
            <consortium name="The Broad Institute Genomics Platform"/>
            <consortium name="The Broad Institute Genome Sequencing Center for Infectious Disease"/>
            <person name="Wu L."/>
            <person name="Ma J."/>
        </authorList>
    </citation>
    <scope>NUCLEOTIDE SEQUENCE [LARGE SCALE GENOMIC DNA]</scope>
    <source>
        <strain evidence="3 4">JCM 13518</strain>
    </source>
</reference>
<dbReference type="NCBIfam" id="NF006110">
    <property type="entry name" value="PRK08261.1"/>
    <property type="match status" value="1"/>
</dbReference>
<keyword evidence="4" id="KW-1185">Reference proteome</keyword>
<organism evidence="3 4">
    <name type="scientific">Aeromicrobium alkaliterrae</name>
    <dbReference type="NCBI Taxonomy" id="302168"/>
    <lineage>
        <taxon>Bacteria</taxon>
        <taxon>Bacillati</taxon>
        <taxon>Actinomycetota</taxon>
        <taxon>Actinomycetes</taxon>
        <taxon>Propionibacteriales</taxon>
        <taxon>Nocardioidaceae</taxon>
        <taxon>Aeromicrobium</taxon>
    </lineage>
</organism>
<evidence type="ECO:0000313" key="3">
    <source>
        <dbReference type="EMBL" id="GAA1731230.1"/>
    </source>
</evidence>
<dbReference type="InterPro" id="IPR057326">
    <property type="entry name" value="KR_dom"/>
</dbReference>
<dbReference type="Gene3D" id="3.40.50.720">
    <property type="entry name" value="NAD(P)-binding Rossmann-like Domain"/>
    <property type="match status" value="2"/>
</dbReference>
<comment type="caution">
    <text evidence="3">The sequence shown here is derived from an EMBL/GenBank/DDBJ whole genome shotgun (WGS) entry which is preliminary data.</text>
</comment>
<dbReference type="InterPro" id="IPR002347">
    <property type="entry name" value="SDR_fam"/>
</dbReference>
<dbReference type="PROSITE" id="PS00061">
    <property type="entry name" value="ADH_SHORT"/>
    <property type="match status" value="1"/>
</dbReference>
<dbReference type="SUPFAM" id="SSF51735">
    <property type="entry name" value="NAD(P)-binding Rossmann-fold domains"/>
    <property type="match status" value="2"/>
</dbReference>
<dbReference type="SMART" id="SM00822">
    <property type="entry name" value="PKS_KR"/>
    <property type="match status" value="1"/>
</dbReference>
<dbReference type="InterPro" id="IPR050259">
    <property type="entry name" value="SDR"/>
</dbReference>
<dbReference type="Pfam" id="PF13561">
    <property type="entry name" value="adh_short_C2"/>
    <property type="match status" value="1"/>
</dbReference>
<dbReference type="EMBL" id="BAAAME010000002">
    <property type="protein sequence ID" value="GAA1731230.1"/>
    <property type="molecule type" value="Genomic_DNA"/>
</dbReference>
<comment type="similarity">
    <text evidence="1">Belongs to the short-chain dehydrogenases/reductases (SDR) family.</text>
</comment>
<sequence>MSDRYQDLAHNPVGKFLVKNLGLPNPPYLDRYSGGALVKGSVLTGSATSGAKAGSVAKEVTAALKAYGIDATGVRADGKKYKGLVFDATGIDSAAGLVALQEFFTPVLRQLAGSGRVVVIGSLPEEAATESAAIAQRALEGFTRSLGKEIGGGSTANLVYVAAGAEKTLGSTLGFLLSPKSAYVSGQVVRLGTTGITKVAPVKDVTKPLAGKVALVTGASRGLGEADMRTLARDGATVIGLDVPPLADDLKALAEELGGGYIVGDITSADAPAQIAEYIKTHHGGVDIIVHNAGITRDKRLRNMKPENWQLVVEISVGAPQRITDHLIEAGLVNRGGTVIGIASIAGIAGNNGQTNYASAKAGVIGWIQSLAKRVADQGITANVIAPGFMETEMVKTIPLGIREAGRRMNSMSQGGLPVDVAEAIAWLSSPGSATVSGNVIGVNGQMLLGAS</sequence>
<name>A0ABN2JLD7_9ACTN</name>
<dbReference type="InterPro" id="IPR020904">
    <property type="entry name" value="Sc_DH/Rdtase_CS"/>
</dbReference>
<dbReference type="Proteomes" id="UP001501057">
    <property type="component" value="Unassembled WGS sequence"/>
</dbReference>
<dbReference type="PANTHER" id="PTHR42879">
    <property type="entry name" value="3-OXOACYL-(ACYL-CARRIER-PROTEIN) REDUCTASE"/>
    <property type="match status" value="1"/>
</dbReference>
<feature type="domain" description="Ketoreductase" evidence="2">
    <location>
        <begin position="212"/>
        <end position="388"/>
    </location>
</feature>